<gene>
    <name evidence="2" type="ORF">FTUN_1758</name>
</gene>
<accession>A0A6M5YJT2</accession>
<sequence>MVQASRRLRQRQQAGRLHHKKSNGSITFPLPLTHARPDGTVEATAVGTRFALGSRVAFRGL</sequence>
<dbReference type="EMBL" id="CP053452">
    <property type="protein sequence ID" value="QJW94238.1"/>
    <property type="molecule type" value="Genomic_DNA"/>
</dbReference>
<evidence type="ECO:0000256" key="1">
    <source>
        <dbReference type="SAM" id="MobiDB-lite"/>
    </source>
</evidence>
<dbReference type="AlphaFoldDB" id="A0A6M5YJT2"/>
<protein>
    <submittedName>
        <fullName evidence="2">Uncharacterized protein</fullName>
    </submittedName>
</protein>
<name>A0A6M5YJT2_9BACT</name>
<evidence type="ECO:0000313" key="2">
    <source>
        <dbReference type="EMBL" id="QJW94238.1"/>
    </source>
</evidence>
<dbReference type="Proteomes" id="UP000503447">
    <property type="component" value="Chromosome"/>
</dbReference>
<feature type="compositionally biased region" description="Basic residues" evidence="1">
    <location>
        <begin position="1"/>
        <end position="22"/>
    </location>
</feature>
<keyword evidence="3" id="KW-1185">Reference proteome</keyword>
<reference evidence="3" key="1">
    <citation type="submission" date="2020-05" db="EMBL/GenBank/DDBJ databases">
        <title>Frigoriglobus tundricola gen. nov., sp. nov., a psychrotolerant cellulolytic planctomycete of the family Gemmataceae with two divergent copies of 16S rRNA gene.</title>
        <authorList>
            <person name="Kulichevskaya I.S."/>
            <person name="Ivanova A.A."/>
            <person name="Naumoff D.G."/>
            <person name="Beletsky A.V."/>
            <person name="Rijpstra W.I.C."/>
            <person name="Sinninghe Damste J.S."/>
            <person name="Mardanov A.V."/>
            <person name="Ravin N.V."/>
            <person name="Dedysh S.N."/>
        </authorList>
    </citation>
    <scope>NUCLEOTIDE SEQUENCE [LARGE SCALE GENOMIC DNA]</scope>
    <source>
        <strain evidence="3">PL17</strain>
    </source>
</reference>
<dbReference type="KEGG" id="ftj:FTUN_1758"/>
<proteinExistence type="predicted"/>
<evidence type="ECO:0000313" key="3">
    <source>
        <dbReference type="Proteomes" id="UP000503447"/>
    </source>
</evidence>
<organism evidence="2 3">
    <name type="scientific">Frigoriglobus tundricola</name>
    <dbReference type="NCBI Taxonomy" id="2774151"/>
    <lineage>
        <taxon>Bacteria</taxon>
        <taxon>Pseudomonadati</taxon>
        <taxon>Planctomycetota</taxon>
        <taxon>Planctomycetia</taxon>
        <taxon>Gemmatales</taxon>
        <taxon>Gemmataceae</taxon>
        <taxon>Frigoriglobus</taxon>
    </lineage>
</organism>
<feature type="region of interest" description="Disordered" evidence="1">
    <location>
        <begin position="1"/>
        <end position="32"/>
    </location>
</feature>